<feature type="domain" description="Transposase IS4-like" evidence="1">
    <location>
        <begin position="2"/>
        <end position="91"/>
    </location>
</feature>
<dbReference type="InterPro" id="IPR002559">
    <property type="entry name" value="Transposase_11"/>
</dbReference>
<feature type="non-terminal residue" evidence="2">
    <location>
        <position position="100"/>
    </location>
</feature>
<evidence type="ECO:0000313" key="2">
    <source>
        <dbReference type="EMBL" id="MBS2967205.1"/>
    </source>
</evidence>
<keyword evidence="3" id="KW-1185">Reference proteome</keyword>
<dbReference type="GO" id="GO:0004803">
    <property type="term" value="F:transposase activity"/>
    <property type="evidence" value="ECO:0007669"/>
    <property type="project" value="InterPro"/>
</dbReference>
<protein>
    <submittedName>
        <fullName evidence="2">ISAs1 family transposase</fullName>
    </submittedName>
</protein>
<comment type="caution">
    <text evidence="2">The sequence shown here is derived from an EMBL/GenBank/DDBJ whole genome shotgun (WGS) entry which is preliminary data.</text>
</comment>
<reference evidence="2" key="1">
    <citation type="submission" date="2021-04" db="EMBL/GenBank/DDBJ databases">
        <title>Genome based classification of Actinospica acidithermotolerans sp. nov., an actinobacterium isolated from an Indonesian hot spring.</title>
        <authorList>
            <person name="Kusuma A.B."/>
            <person name="Putra K.E."/>
            <person name="Nafisah S."/>
            <person name="Loh J."/>
            <person name="Nouioui I."/>
            <person name="Goodfellow M."/>
        </authorList>
    </citation>
    <scope>NUCLEOTIDE SEQUENCE</scope>
    <source>
        <strain evidence="2">DSM 45618</strain>
    </source>
</reference>
<accession>A0A8J7WUX3</accession>
<feature type="non-terminal residue" evidence="2">
    <location>
        <position position="1"/>
    </location>
</feature>
<dbReference type="AlphaFoldDB" id="A0A8J7WUX3"/>
<dbReference type="GO" id="GO:0003677">
    <property type="term" value="F:DNA binding"/>
    <property type="evidence" value="ECO:0007669"/>
    <property type="project" value="InterPro"/>
</dbReference>
<dbReference type="PANTHER" id="PTHR30298:SF0">
    <property type="entry name" value="PROTEIN YBFL-RELATED"/>
    <property type="match status" value="1"/>
</dbReference>
<sequence>AVDGKVLRGSGATGFAQVTLLAALDHAAGTILAQRQIDSKTNEIPEARILLDGMDIAGSVITMDALHTQRETARHLREHDAHYVFTVKANQPALLTACHQ</sequence>
<gene>
    <name evidence="2" type="ORF">KGA66_29540</name>
</gene>
<evidence type="ECO:0000313" key="3">
    <source>
        <dbReference type="Proteomes" id="UP000677913"/>
    </source>
</evidence>
<name>A0A8J7WUX3_9ACTN</name>
<dbReference type="GO" id="GO:0006313">
    <property type="term" value="P:DNA transposition"/>
    <property type="evidence" value="ECO:0007669"/>
    <property type="project" value="InterPro"/>
</dbReference>
<proteinExistence type="predicted"/>
<dbReference type="InterPro" id="IPR047647">
    <property type="entry name" value="ISAs1_transpos"/>
</dbReference>
<dbReference type="Pfam" id="PF01609">
    <property type="entry name" value="DDE_Tnp_1"/>
    <property type="match status" value="1"/>
</dbReference>
<dbReference type="NCBIfam" id="NF033564">
    <property type="entry name" value="transpos_ISAs1"/>
    <property type="match status" value="1"/>
</dbReference>
<dbReference type="EMBL" id="JAGSXH010000417">
    <property type="protein sequence ID" value="MBS2967205.1"/>
    <property type="molecule type" value="Genomic_DNA"/>
</dbReference>
<organism evidence="2 3">
    <name type="scientific">Actinocrinis puniceicyclus</name>
    <dbReference type="NCBI Taxonomy" id="977794"/>
    <lineage>
        <taxon>Bacteria</taxon>
        <taxon>Bacillati</taxon>
        <taxon>Actinomycetota</taxon>
        <taxon>Actinomycetes</taxon>
        <taxon>Catenulisporales</taxon>
        <taxon>Actinospicaceae</taxon>
        <taxon>Actinocrinis</taxon>
    </lineage>
</organism>
<dbReference type="Proteomes" id="UP000677913">
    <property type="component" value="Unassembled WGS sequence"/>
</dbReference>
<evidence type="ECO:0000259" key="1">
    <source>
        <dbReference type="Pfam" id="PF01609"/>
    </source>
</evidence>
<dbReference type="InterPro" id="IPR051698">
    <property type="entry name" value="Transposase_11-like"/>
</dbReference>
<dbReference type="RefSeq" id="WP_211472952.1">
    <property type="nucleotide sequence ID" value="NZ_JAGSXH010000417.1"/>
</dbReference>
<dbReference type="PANTHER" id="PTHR30298">
    <property type="entry name" value="H REPEAT-ASSOCIATED PREDICTED TRANSPOSASE"/>
    <property type="match status" value="1"/>
</dbReference>